<name>A0AAV7K1Z8_9METZ</name>
<sequence>MASQYSQNLFCVSSCNTQTCRILLTKLDIINPCRRIVKFPGKDMKGIPIKPDSLATINAHQFEFEFELIDSESPLKSKCISPYNKLLQSLTDCVNKEHLPLSILQEVPHKWERYGDLVLLPHNSFLSSDWCKCVDLWKAVKTALHCDRIAKNFPISNNEYRKSQAVMLLGQTGLVRHLENGIVYCYDVTKCMFSSGNVTEKLRLSHIDCSNEVVVDLFAGIGYFTLTYLVYSKAKLVHACEWNSDAVKSLEISLMENRVRDRCVIHAGDNRIVAPSGVADRVNLGLIPSSECSWETACKCLKPKGGTMVVHGNVNSILIEPRLLSVASCIKDKYSVKDVWCMWSEMVRHSFHDILSRIYPLSSWTVEAKHLEKIKSYAPHIDHLVVVLVCKPVDCH</sequence>
<evidence type="ECO:0000256" key="4">
    <source>
        <dbReference type="ARBA" id="ARBA00022679"/>
    </source>
</evidence>
<dbReference type="Pfam" id="PF02475">
    <property type="entry name" value="TRM5-TYW2_MTfase"/>
    <property type="match status" value="1"/>
</dbReference>
<dbReference type="GO" id="GO:0005737">
    <property type="term" value="C:cytoplasm"/>
    <property type="evidence" value="ECO:0007669"/>
    <property type="project" value="TreeGrafter"/>
</dbReference>
<dbReference type="CDD" id="cd02440">
    <property type="entry name" value="AdoMet_MTases"/>
    <property type="match status" value="1"/>
</dbReference>
<comment type="caution">
    <text evidence="9">The sequence shown here is derived from an EMBL/GenBank/DDBJ whole genome shotgun (WGS) entry which is preliminary data.</text>
</comment>
<proteinExistence type="predicted"/>
<comment type="pathway">
    <text evidence="1">tRNA modification; wybutosine-tRNA(Phe) biosynthesis.</text>
</comment>
<organism evidence="9 10">
    <name type="scientific">Oopsacas minuta</name>
    <dbReference type="NCBI Taxonomy" id="111878"/>
    <lineage>
        <taxon>Eukaryota</taxon>
        <taxon>Metazoa</taxon>
        <taxon>Porifera</taxon>
        <taxon>Hexactinellida</taxon>
        <taxon>Hexasterophora</taxon>
        <taxon>Lyssacinosida</taxon>
        <taxon>Leucopsacidae</taxon>
        <taxon>Oopsacas</taxon>
    </lineage>
</organism>
<feature type="domain" description="SAM-dependent methyltransferase TRM5/TYW2-type" evidence="8">
    <location>
        <begin position="111"/>
        <end position="392"/>
    </location>
</feature>
<dbReference type="InterPro" id="IPR029063">
    <property type="entry name" value="SAM-dependent_MTases_sf"/>
</dbReference>
<dbReference type="EMBL" id="JAKMXF010000210">
    <property type="protein sequence ID" value="KAI6655262.1"/>
    <property type="molecule type" value="Genomic_DNA"/>
</dbReference>
<reference evidence="9 10" key="1">
    <citation type="journal article" date="2023" name="BMC Biol.">
        <title>The compact genome of the sponge Oopsacas minuta (Hexactinellida) is lacking key metazoan core genes.</title>
        <authorList>
            <person name="Santini S."/>
            <person name="Schenkelaars Q."/>
            <person name="Jourda C."/>
            <person name="Duchesne M."/>
            <person name="Belahbib H."/>
            <person name="Rocher C."/>
            <person name="Selva M."/>
            <person name="Riesgo A."/>
            <person name="Vervoort M."/>
            <person name="Leys S.P."/>
            <person name="Kodjabachian L."/>
            <person name="Le Bivic A."/>
            <person name="Borchiellini C."/>
            <person name="Claverie J.M."/>
            <person name="Renard E."/>
        </authorList>
    </citation>
    <scope>NUCLEOTIDE SEQUENCE [LARGE SCALE GENOMIC DNA]</scope>
    <source>
        <strain evidence="9">SPO-2</strain>
    </source>
</reference>
<protein>
    <recommendedName>
        <fullName evidence="2">tRNA(Phe) (4-demethylwyosine(37)-C(7)) aminocarboxypropyltransferase</fullName>
        <ecNumber evidence="2">2.5.1.114</ecNumber>
    </recommendedName>
</protein>
<dbReference type="SUPFAM" id="SSF53335">
    <property type="entry name" value="S-adenosyl-L-methionine-dependent methyltransferases"/>
    <property type="match status" value="1"/>
</dbReference>
<dbReference type="PANTHER" id="PTHR23245">
    <property type="entry name" value="TRNA METHYLTRANSFERASE"/>
    <property type="match status" value="1"/>
</dbReference>
<dbReference type="Pfam" id="PF25133">
    <property type="entry name" value="TYW2_N_2"/>
    <property type="match status" value="1"/>
</dbReference>
<dbReference type="GO" id="GO:0030488">
    <property type="term" value="P:tRNA methylation"/>
    <property type="evidence" value="ECO:0007669"/>
    <property type="project" value="TreeGrafter"/>
</dbReference>
<comment type="catalytic activity">
    <reaction evidence="7">
        <text>4-demethylwyosine(37) in tRNA(Phe) + S-adenosyl-L-methionine = 4-demethyl-7-[(3S)-3-amino-3-carboxypropyl]wyosine(37) in tRNA(Phe) + S-methyl-5'-thioadenosine + H(+)</text>
        <dbReference type="Rhea" id="RHEA:36355"/>
        <dbReference type="Rhea" id="RHEA-COMP:10164"/>
        <dbReference type="Rhea" id="RHEA-COMP:10378"/>
        <dbReference type="ChEBI" id="CHEBI:15378"/>
        <dbReference type="ChEBI" id="CHEBI:17509"/>
        <dbReference type="ChEBI" id="CHEBI:59789"/>
        <dbReference type="ChEBI" id="CHEBI:64315"/>
        <dbReference type="ChEBI" id="CHEBI:73550"/>
        <dbReference type="EC" id="2.5.1.114"/>
    </reaction>
</comment>
<dbReference type="Proteomes" id="UP001165289">
    <property type="component" value="Unassembled WGS sequence"/>
</dbReference>
<evidence type="ECO:0000313" key="10">
    <source>
        <dbReference type="Proteomes" id="UP001165289"/>
    </source>
</evidence>
<evidence type="ECO:0000259" key="8">
    <source>
        <dbReference type="PROSITE" id="PS51684"/>
    </source>
</evidence>
<evidence type="ECO:0000256" key="3">
    <source>
        <dbReference type="ARBA" id="ARBA00022603"/>
    </source>
</evidence>
<keyword evidence="10" id="KW-1185">Reference proteome</keyword>
<dbReference type="FunFam" id="3.40.50.150:FF:000131">
    <property type="entry name" value="tRNA wybutosine-synthesizing protein 2/3/4"/>
    <property type="match status" value="1"/>
</dbReference>
<evidence type="ECO:0000256" key="2">
    <source>
        <dbReference type="ARBA" id="ARBA00012265"/>
    </source>
</evidence>
<dbReference type="InterPro" id="IPR056743">
    <property type="entry name" value="TRM5-TYW2-like_MTfase"/>
</dbReference>
<accession>A0AAV7K1Z8</accession>
<dbReference type="AlphaFoldDB" id="A0AAV7K1Z8"/>
<dbReference type="InterPro" id="IPR030382">
    <property type="entry name" value="MeTrfase_TRM5/TYW2"/>
</dbReference>
<dbReference type="GO" id="GO:0008175">
    <property type="term" value="F:tRNA methyltransferase activity"/>
    <property type="evidence" value="ECO:0007669"/>
    <property type="project" value="TreeGrafter"/>
</dbReference>
<keyword evidence="3" id="KW-0489">Methyltransferase</keyword>
<dbReference type="EC" id="2.5.1.114" evidence="2"/>
<evidence type="ECO:0000256" key="7">
    <source>
        <dbReference type="ARBA" id="ARBA00049400"/>
    </source>
</evidence>
<dbReference type="Gene3D" id="3.40.50.150">
    <property type="entry name" value="Vaccinia Virus protein VP39"/>
    <property type="match status" value="1"/>
</dbReference>
<gene>
    <name evidence="9" type="ORF">LOD99_2550</name>
</gene>
<evidence type="ECO:0000313" key="9">
    <source>
        <dbReference type="EMBL" id="KAI6655262.1"/>
    </source>
</evidence>
<dbReference type="InterPro" id="IPR056744">
    <property type="entry name" value="TRM5/TYW2-like_N"/>
</dbReference>
<keyword evidence="4" id="KW-0808">Transferase</keyword>
<keyword evidence="6" id="KW-0819">tRNA processing</keyword>
<evidence type="ECO:0000256" key="6">
    <source>
        <dbReference type="ARBA" id="ARBA00022694"/>
    </source>
</evidence>
<dbReference type="GO" id="GO:0102522">
    <property type="term" value="F:tRNA 4-demethylwyosine alpha-amino-alpha-carboxypropyltransferase activity"/>
    <property type="evidence" value="ECO:0007669"/>
    <property type="project" value="UniProtKB-EC"/>
</dbReference>
<dbReference type="PANTHER" id="PTHR23245:SF25">
    <property type="entry name" value="TRNA WYBUTOSINE-SYNTHESIZING PROTEIN 2 HOMOLOG"/>
    <property type="match status" value="1"/>
</dbReference>
<dbReference type="PROSITE" id="PS51684">
    <property type="entry name" value="SAM_MT_TRM5_TYW2"/>
    <property type="match status" value="1"/>
</dbReference>
<dbReference type="GO" id="GO:0031591">
    <property type="term" value="P:wybutosine biosynthetic process"/>
    <property type="evidence" value="ECO:0007669"/>
    <property type="project" value="TreeGrafter"/>
</dbReference>
<evidence type="ECO:0000256" key="5">
    <source>
        <dbReference type="ARBA" id="ARBA00022691"/>
    </source>
</evidence>
<evidence type="ECO:0000256" key="1">
    <source>
        <dbReference type="ARBA" id="ARBA00004797"/>
    </source>
</evidence>
<keyword evidence="5" id="KW-0949">S-adenosyl-L-methionine</keyword>
<dbReference type="Gene3D" id="3.30.300.110">
    <property type="entry name" value="Met-10+ protein-like domains"/>
    <property type="match status" value="1"/>
</dbReference>